<sequence length="646" mass="66743">MPATSAASLALAARLRELDDAALVRVIRERGIAPGGLRDIFDLAEALLDAAVIDRTLAGLSRPTLAALATAAERDAPLSVPELAALVDRAPDEVRAALLPALDALLADLVHDRLTVWPAVAEVLAGWPARDLPDAAALRLAPPPPVLERVDDVDRRTLDRAAADQAFGVATAAGELVRAVARTPARLLARGGLALPEAKRLATAASCALDDVPVLVDLLECAGLVIARAGELHATVAAEAAAAGSAAARWRTLADGWVRALPPGLSALLAERADAPWSPALIDLITWLHPAGGDALLARLRLRGVQASRLGLVVEGWPSILGRALLTTGADAAHDALMPLLPPEVEKVYLQHDLTVVSPGPLAGAVDARLRRLADVESAGLAGRYRISPESVSRAIALGETADSMLAFLHGCSLTGVPQPVQYLIEQTAKRFGAVRVRRVESTEAAELGAPGARTLVRSDDPVLLEALTVDSATAALGLRRVDAARVVSRLDPAVVLETLTEARYPAIGESAVAAVMPPADPVPSGSAAPADTAGGTAGGAPADALADALADAPGDEAVRAAVARIRAATSPAIDGDGAWVARQWQLALRGRLALRATVQLPDGTERAFELEPTGIAAGRVRGRDRVADVERTLPVASITALEPLD</sequence>
<dbReference type="Proteomes" id="UP000552883">
    <property type="component" value="Unassembled WGS sequence"/>
</dbReference>
<dbReference type="OrthoDB" id="3415124at2"/>
<reference evidence="3 4" key="1">
    <citation type="submission" date="2020-08" db="EMBL/GenBank/DDBJ databases">
        <title>Sequencing the genomes of 1000 actinobacteria strains.</title>
        <authorList>
            <person name="Klenk H.-P."/>
        </authorList>
    </citation>
    <scope>NUCLEOTIDE SEQUENCE [LARGE SCALE GENOMIC DNA]</scope>
    <source>
        <strain evidence="3 4">DSM 23889</strain>
    </source>
</reference>
<dbReference type="EMBL" id="JACHBS010000001">
    <property type="protein sequence ID" value="MBB5617651.1"/>
    <property type="molecule type" value="Genomic_DNA"/>
</dbReference>
<evidence type="ECO:0000313" key="4">
    <source>
        <dbReference type="Proteomes" id="UP000552883"/>
    </source>
</evidence>
<evidence type="ECO:0000313" key="3">
    <source>
        <dbReference type="EMBL" id="MBB5617651.1"/>
    </source>
</evidence>
<comment type="caution">
    <text evidence="3">The sequence shown here is derived from an EMBL/GenBank/DDBJ whole genome shotgun (WGS) entry which is preliminary data.</text>
</comment>
<name>A0A840X606_9MICO</name>
<keyword evidence="4" id="KW-1185">Reference proteome</keyword>
<organism evidence="3 4">
    <name type="scientific">Microcella frigidaquae</name>
    <dbReference type="NCBI Taxonomy" id="424758"/>
    <lineage>
        <taxon>Bacteria</taxon>
        <taxon>Bacillati</taxon>
        <taxon>Actinomycetota</taxon>
        <taxon>Actinomycetes</taxon>
        <taxon>Micrococcales</taxon>
        <taxon>Microbacteriaceae</taxon>
        <taxon>Microcella</taxon>
    </lineage>
</organism>
<feature type="region of interest" description="Disordered" evidence="1">
    <location>
        <begin position="521"/>
        <end position="540"/>
    </location>
</feature>
<accession>A0A840X606</accession>
<dbReference type="RefSeq" id="WP_153982968.1">
    <property type="nucleotide sequence ID" value="NZ_BAAANZ010000015.1"/>
</dbReference>
<feature type="domain" description="Helicase XPB/Ssl2 N-terminal" evidence="2">
    <location>
        <begin position="349"/>
        <end position="482"/>
    </location>
</feature>
<evidence type="ECO:0000259" key="2">
    <source>
        <dbReference type="Pfam" id="PF13625"/>
    </source>
</evidence>
<dbReference type="Pfam" id="PF13625">
    <property type="entry name" value="Helicase_C_3"/>
    <property type="match status" value="1"/>
</dbReference>
<gene>
    <name evidence="3" type="ORF">BJ959_001147</name>
</gene>
<feature type="compositionally biased region" description="Low complexity" evidence="1">
    <location>
        <begin position="528"/>
        <end position="540"/>
    </location>
</feature>
<dbReference type="AlphaFoldDB" id="A0A840X606"/>
<protein>
    <recommendedName>
        <fullName evidence="2">Helicase XPB/Ssl2 N-terminal domain-containing protein</fullName>
    </recommendedName>
</protein>
<dbReference type="InterPro" id="IPR032830">
    <property type="entry name" value="XPB/Ssl2_N"/>
</dbReference>
<evidence type="ECO:0000256" key="1">
    <source>
        <dbReference type="SAM" id="MobiDB-lite"/>
    </source>
</evidence>
<proteinExistence type="predicted"/>